<dbReference type="InterPro" id="IPR006668">
    <property type="entry name" value="Mg_transptr_MgtE_intracell_dom"/>
</dbReference>
<comment type="caution">
    <text evidence="3">The sequence shown here is derived from an EMBL/GenBank/DDBJ whole genome shotgun (WGS) entry which is preliminary data.</text>
</comment>
<proteinExistence type="predicted"/>
<accession>A0A497XWD1</accession>
<dbReference type="Proteomes" id="UP000267841">
    <property type="component" value="Unassembled WGS sequence"/>
</dbReference>
<dbReference type="RefSeq" id="WP_121011868.1">
    <property type="nucleotide sequence ID" value="NZ_RCCJ01000001.1"/>
</dbReference>
<sequence length="271" mass="31893">MNLKRILRIKKIEEKEKSRKLKDIEEQIRSLLEEKRKYEEELKLCQEQLVKSQEAMRLIFQQKAFVQKIESVENKIKELESLKEKEAEGLKELKREERAVKILKDKIAYEDYANSLKREFLQIGLIQLFKKGFKLLLLFSLLTFAQSAVQEKLKEMESSQQEKRLKELEKVIEEKLKKLTEERERLEALRKRPLTEEEEKEVEKLIGIVSKTPADEAGAILNEVKPHIAAEILIRLKERQAGQILAAMDPKKAAVVTEIIMSWRKKSAQNR</sequence>
<organism evidence="3 4">
    <name type="scientific">Hydrogenivirga caldilitoris</name>
    <dbReference type="NCBI Taxonomy" id="246264"/>
    <lineage>
        <taxon>Bacteria</taxon>
        <taxon>Pseudomonadati</taxon>
        <taxon>Aquificota</taxon>
        <taxon>Aquificia</taxon>
        <taxon>Aquificales</taxon>
        <taxon>Aquificaceae</taxon>
        <taxon>Hydrogenivirga</taxon>
    </lineage>
</organism>
<evidence type="ECO:0000259" key="2">
    <source>
        <dbReference type="Pfam" id="PF03448"/>
    </source>
</evidence>
<dbReference type="OrthoDB" id="15329at2"/>
<evidence type="ECO:0000313" key="4">
    <source>
        <dbReference type="Proteomes" id="UP000267841"/>
    </source>
</evidence>
<feature type="coiled-coil region" evidence="1">
    <location>
        <begin position="142"/>
        <end position="192"/>
    </location>
</feature>
<dbReference type="AlphaFoldDB" id="A0A497XWD1"/>
<feature type="coiled-coil region" evidence="1">
    <location>
        <begin position="7"/>
        <end position="99"/>
    </location>
</feature>
<name>A0A497XWD1_9AQUI</name>
<reference evidence="3 4" key="1">
    <citation type="submission" date="2018-10" db="EMBL/GenBank/DDBJ databases">
        <title>Genomic Encyclopedia of Archaeal and Bacterial Type Strains, Phase II (KMG-II): from individual species to whole genera.</title>
        <authorList>
            <person name="Goeker M."/>
        </authorList>
    </citation>
    <scope>NUCLEOTIDE SEQUENCE [LARGE SCALE GENOMIC DNA]</scope>
    <source>
        <strain evidence="3 4">DSM 16510</strain>
    </source>
</reference>
<gene>
    <name evidence="3" type="ORF">BCF55_1365</name>
</gene>
<dbReference type="Pfam" id="PF03448">
    <property type="entry name" value="MgtE_N"/>
    <property type="match status" value="1"/>
</dbReference>
<dbReference type="Gene3D" id="1.10.220.30">
    <property type="match status" value="1"/>
</dbReference>
<evidence type="ECO:0000256" key="1">
    <source>
        <dbReference type="SAM" id="Coils"/>
    </source>
</evidence>
<keyword evidence="1" id="KW-0175">Coiled coil</keyword>
<dbReference type="SUPFAM" id="SSF158791">
    <property type="entry name" value="MgtE N-terminal domain-like"/>
    <property type="match status" value="1"/>
</dbReference>
<feature type="domain" description="Magnesium transporter MgtE intracellular" evidence="2">
    <location>
        <begin position="205"/>
        <end position="256"/>
    </location>
</feature>
<dbReference type="EMBL" id="RCCJ01000001">
    <property type="protein sequence ID" value="RLJ71073.1"/>
    <property type="molecule type" value="Genomic_DNA"/>
</dbReference>
<keyword evidence="4" id="KW-1185">Reference proteome</keyword>
<protein>
    <recommendedName>
        <fullName evidence="2">Magnesium transporter MgtE intracellular domain-containing protein</fullName>
    </recommendedName>
</protein>
<evidence type="ECO:0000313" key="3">
    <source>
        <dbReference type="EMBL" id="RLJ71073.1"/>
    </source>
</evidence>